<name>A0AAN1BHI6_RHIET</name>
<dbReference type="EMBL" id="CP020906">
    <property type="protein sequence ID" value="ARQ10501.1"/>
    <property type="molecule type" value="Genomic_DNA"/>
</dbReference>
<reference evidence="1 2" key="1">
    <citation type="submission" date="2017-04" db="EMBL/GenBank/DDBJ databases">
        <title>Complete genome sequences of Rhizobium genomic linages associated to common bean (phaseolus vulgaris).</title>
        <authorList>
            <person name="Santamaria R.I."/>
            <person name="Bustos P."/>
            <person name="Perez-Carrascal O."/>
            <person name="Martinez-Flores I."/>
            <person name="Juarez S."/>
            <person name="Lozano L."/>
            <person name="Miranda F."/>
            <person name="Vinuesa P."/>
            <person name="Martinez-Romero E."/>
            <person name="Cevallos M.A."/>
            <person name="Romero D."/>
            <person name="Davila G."/>
            <person name="Gonzalez V."/>
        </authorList>
    </citation>
    <scope>NUCLEOTIDE SEQUENCE [LARGE SCALE GENOMIC DNA]</scope>
    <source>
        <strain evidence="1 2">NXC12</strain>
    </source>
</reference>
<evidence type="ECO:0000313" key="2">
    <source>
        <dbReference type="Proteomes" id="UP000194159"/>
    </source>
</evidence>
<accession>A0AAN1BHI6</accession>
<organism evidence="1 2">
    <name type="scientific">Rhizobium etli</name>
    <dbReference type="NCBI Taxonomy" id="29449"/>
    <lineage>
        <taxon>Bacteria</taxon>
        <taxon>Pseudomonadati</taxon>
        <taxon>Pseudomonadota</taxon>
        <taxon>Alphaproteobacteria</taxon>
        <taxon>Hyphomicrobiales</taxon>
        <taxon>Rhizobiaceae</taxon>
        <taxon>Rhizobium/Agrobacterium group</taxon>
        <taxon>Rhizobium</taxon>
    </lineage>
</organism>
<dbReference type="AlphaFoldDB" id="A0AAN1BHI6"/>
<protein>
    <submittedName>
        <fullName evidence="1">Uncharacterized protein</fullName>
    </submittedName>
</protein>
<gene>
    <name evidence="1" type="ORF">NXC12_CH02487</name>
</gene>
<sequence>MPAARDGAAALREIAELSFGALKKGEPVSTMTPYCRMVDPASLFAKRPAGGAALIRELLAAEYRER</sequence>
<dbReference type="Proteomes" id="UP000194159">
    <property type="component" value="Chromosome"/>
</dbReference>
<evidence type="ECO:0000313" key="1">
    <source>
        <dbReference type="EMBL" id="ARQ10501.1"/>
    </source>
</evidence>
<proteinExistence type="predicted"/>